<evidence type="ECO:0000313" key="6">
    <source>
        <dbReference type="Proteomes" id="UP000626109"/>
    </source>
</evidence>
<keyword evidence="3" id="KW-0378">Hydrolase</keyword>
<comment type="similarity">
    <text evidence="1">Belongs to the DeSI family.</text>
</comment>
<dbReference type="PANTHER" id="PTHR12378">
    <property type="entry name" value="DESUMOYLATING ISOPEPTIDASE"/>
    <property type="match status" value="1"/>
</dbReference>
<reference evidence="5" key="1">
    <citation type="submission" date="2021-02" db="EMBL/GenBank/DDBJ databases">
        <authorList>
            <person name="Dougan E. K."/>
            <person name="Rhodes N."/>
            <person name="Thang M."/>
            <person name="Chan C."/>
        </authorList>
    </citation>
    <scope>NUCLEOTIDE SEQUENCE</scope>
</reference>
<dbReference type="Gene3D" id="3.90.1720.30">
    <property type="entry name" value="PPPDE domains"/>
    <property type="match status" value="1"/>
</dbReference>
<dbReference type="SMART" id="SM01179">
    <property type="entry name" value="DUF862"/>
    <property type="match status" value="1"/>
</dbReference>
<dbReference type="PANTHER" id="PTHR12378:SF9">
    <property type="entry name" value="OS06G0107000 PROTEIN"/>
    <property type="match status" value="1"/>
</dbReference>
<dbReference type="PROSITE" id="PS51858">
    <property type="entry name" value="PPPDE"/>
    <property type="match status" value="1"/>
</dbReference>
<evidence type="ECO:0000256" key="1">
    <source>
        <dbReference type="ARBA" id="ARBA00008140"/>
    </source>
</evidence>
<feature type="non-terminal residue" evidence="5">
    <location>
        <position position="325"/>
    </location>
</feature>
<keyword evidence="2" id="KW-0645">Protease</keyword>
<name>A0A813LHN5_POLGL</name>
<organism evidence="5 6">
    <name type="scientific">Polarella glacialis</name>
    <name type="common">Dinoflagellate</name>
    <dbReference type="NCBI Taxonomy" id="89957"/>
    <lineage>
        <taxon>Eukaryota</taxon>
        <taxon>Sar</taxon>
        <taxon>Alveolata</taxon>
        <taxon>Dinophyceae</taxon>
        <taxon>Suessiales</taxon>
        <taxon>Suessiaceae</taxon>
        <taxon>Polarella</taxon>
    </lineage>
</organism>
<protein>
    <recommendedName>
        <fullName evidence="4">PPPDE domain-containing protein</fullName>
    </recommendedName>
</protein>
<gene>
    <name evidence="5" type="ORF">PGLA2088_LOCUS47251</name>
</gene>
<proteinExistence type="inferred from homology"/>
<dbReference type="Pfam" id="PF05903">
    <property type="entry name" value="Peptidase_C97"/>
    <property type="match status" value="1"/>
</dbReference>
<evidence type="ECO:0000256" key="3">
    <source>
        <dbReference type="ARBA" id="ARBA00022801"/>
    </source>
</evidence>
<dbReference type="GO" id="GO:0016579">
    <property type="term" value="P:protein deubiquitination"/>
    <property type="evidence" value="ECO:0007669"/>
    <property type="project" value="TreeGrafter"/>
</dbReference>
<dbReference type="InterPro" id="IPR008580">
    <property type="entry name" value="PPPDE_dom"/>
</dbReference>
<evidence type="ECO:0000313" key="5">
    <source>
        <dbReference type="EMBL" id="CAE8734347.1"/>
    </source>
</evidence>
<sequence>MSPVGVLPNPGPQRSLVGIRPIPFLRSHQSVSHPRQYLSSGVTSGYPTLQRSSEVTSRYPPQYRSSEVTSWYAPTTVLRGPKYLQRDDEFVRHNVVAQKYSAVLVGGVYHAGVEIYGYEWSYGFTDQPNSGVFPSPPRCVGQHTYRATVVLGQSMLSAREVNDALAYLKQRWQGMDYHLLHKNCLDFANALCIELGVGRMPGWIDRYARTGASLDNFRNAASERIDQTKDLVRAISLDVDNTLKGFGEEAVPKFAEAVQVKAEAMSQGLSRWGTDLFGAMTRAIGNEKQPNRQQKGCSLRDALRNRGGVRLEQASPPCAADPVKE</sequence>
<evidence type="ECO:0000256" key="2">
    <source>
        <dbReference type="ARBA" id="ARBA00022670"/>
    </source>
</evidence>
<dbReference type="GO" id="GO:0101005">
    <property type="term" value="F:deubiquitinase activity"/>
    <property type="evidence" value="ECO:0007669"/>
    <property type="project" value="TreeGrafter"/>
</dbReference>
<evidence type="ECO:0000259" key="4">
    <source>
        <dbReference type="PROSITE" id="PS51858"/>
    </source>
</evidence>
<comment type="caution">
    <text evidence="5">The sequence shown here is derived from an EMBL/GenBank/DDBJ whole genome shotgun (WGS) entry which is preliminary data.</text>
</comment>
<accession>A0A813LHN5</accession>
<dbReference type="EMBL" id="CAJNNW010036446">
    <property type="protein sequence ID" value="CAE8734347.1"/>
    <property type="molecule type" value="Genomic_DNA"/>
</dbReference>
<dbReference type="AlphaFoldDB" id="A0A813LHN5"/>
<dbReference type="GO" id="GO:0006508">
    <property type="term" value="P:proteolysis"/>
    <property type="evidence" value="ECO:0007669"/>
    <property type="project" value="UniProtKB-KW"/>
</dbReference>
<feature type="domain" description="PPPDE" evidence="4">
    <location>
        <begin position="89"/>
        <end position="213"/>
    </location>
</feature>
<dbReference type="Proteomes" id="UP000626109">
    <property type="component" value="Unassembled WGS sequence"/>
</dbReference>
<dbReference type="InterPro" id="IPR042266">
    <property type="entry name" value="PPPDE_sf"/>
</dbReference>